<evidence type="ECO:0000313" key="4">
    <source>
        <dbReference type="EMBL" id="EFN57512.1"/>
    </source>
</evidence>
<dbReference type="RefSeq" id="XP_005849614.1">
    <property type="nucleotide sequence ID" value="XM_005849552.1"/>
</dbReference>
<dbReference type="GeneID" id="17357234"/>
<feature type="compositionally biased region" description="Low complexity" evidence="2">
    <location>
        <begin position="650"/>
        <end position="660"/>
    </location>
</feature>
<feature type="compositionally biased region" description="Low complexity" evidence="2">
    <location>
        <begin position="478"/>
        <end position="487"/>
    </location>
</feature>
<feature type="compositionally biased region" description="Low complexity" evidence="2">
    <location>
        <begin position="283"/>
        <end position="292"/>
    </location>
</feature>
<reference evidence="4 5" key="1">
    <citation type="journal article" date="2010" name="Plant Cell">
        <title>The Chlorella variabilis NC64A genome reveals adaptation to photosymbiosis, coevolution with viruses, and cryptic sex.</title>
        <authorList>
            <person name="Blanc G."/>
            <person name="Duncan G."/>
            <person name="Agarkova I."/>
            <person name="Borodovsky M."/>
            <person name="Gurnon J."/>
            <person name="Kuo A."/>
            <person name="Lindquist E."/>
            <person name="Lucas S."/>
            <person name="Pangilinan J."/>
            <person name="Polle J."/>
            <person name="Salamov A."/>
            <person name="Terry A."/>
            <person name="Yamada T."/>
            <person name="Dunigan D.D."/>
            <person name="Grigoriev I.V."/>
            <person name="Claverie J.M."/>
            <person name="Van Etten J.L."/>
        </authorList>
    </citation>
    <scope>NUCLEOTIDE SEQUENCE [LARGE SCALE GENOMIC DNA]</scope>
    <source>
        <strain evidence="4 5">NC64A</strain>
    </source>
</reference>
<evidence type="ECO:0000313" key="5">
    <source>
        <dbReference type="Proteomes" id="UP000008141"/>
    </source>
</evidence>
<organism evidence="5">
    <name type="scientific">Chlorella variabilis</name>
    <name type="common">Green alga</name>
    <dbReference type="NCBI Taxonomy" id="554065"/>
    <lineage>
        <taxon>Eukaryota</taxon>
        <taxon>Viridiplantae</taxon>
        <taxon>Chlorophyta</taxon>
        <taxon>core chlorophytes</taxon>
        <taxon>Trebouxiophyceae</taxon>
        <taxon>Chlorellales</taxon>
        <taxon>Chlorellaceae</taxon>
        <taxon>Chlorella clade</taxon>
        <taxon>Chlorella</taxon>
    </lineage>
</organism>
<feature type="compositionally biased region" description="Low complexity" evidence="2">
    <location>
        <begin position="256"/>
        <end position="269"/>
    </location>
</feature>
<proteinExistence type="predicted"/>
<evidence type="ECO:0000256" key="1">
    <source>
        <dbReference type="PROSITE-ProRule" id="PRU00723"/>
    </source>
</evidence>
<keyword evidence="1" id="KW-0862">Zinc</keyword>
<name>E1Z9F8_CHLVA</name>
<feature type="compositionally biased region" description="Low complexity" evidence="2">
    <location>
        <begin position="558"/>
        <end position="570"/>
    </location>
</feature>
<protein>
    <recommendedName>
        <fullName evidence="3">C3H1-type domain-containing protein</fullName>
    </recommendedName>
</protein>
<feature type="region of interest" description="Disordered" evidence="2">
    <location>
        <begin position="211"/>
        <end position="340"/>
    </location>
</feature>
<keyword evidence="5" id="KW-1185">Reference proteome</keyword>
<dbReference type="GO" id="GO:0008270">
    <property type="term" value="F:zinc ion binding"/>
    <property type="evidence" value="ECO:0007669"/>
    <property type="project" value="UniProtKB-KW"/>
</dbReference>
<dbReference type="STRING" id="554065.E1Z9F8"/>
<keyword evidence="1" id="KW-0863">Zinc-finger</keyword>
<feature type="compositionally biased region" description="Basic and acidic residues" evidence="2">
    <location>
        <begin position="1"/>
        <end position="10"/>
    </location>
</feature>
<feature type="region of interest" description="Disordered" evidence="2">
    <location>
        <begin position="1"/>
        <end position="33"/>
    </location>
</feature>
<dbReference type="PROSITE" id="PS50103">
    <property type="entry name" value="ZF_C3H1"/>
    <property type="match status" value="1"/>
</dbReference>
<dbReference type="AlphaFoldDB" id="E1Z9F8"/>
<dbReference type="EMBL" id="GL433839">
    <property type="protein sequence ID" value="EFN57512.1"/>
    <property type="molecule type" value="Genomic_DNA"/>
</dbReference>
<feature type="region of interest" description="Disordered" evidence="2">
    <location>
        <begin position="645"/>
        <end position="667"/>
    </location>
</feature>
<feature type="region of interest" description="Disordered" evidence="2">
    <location>
        <begin position="352"/>
        <end position="625"/>
    </location>
</feature>
<dbReference type="KEGG" id="cvr:CHLNCDRAFT_57285"/>
<dbReference type="InParanoid" id="E1Z9F8"/>
<dbReference type="Proteomes" id="UP000008141">
    <property type="component" value="Unassembled WGS sequence"/>
</dbReference>
<keyword evidence="1" id="KW-0479">Metal-binding</keyword>
<feature type="compositionally biased region" description="Gly residues" evidence="2">
    <location>
        <begin position="608"/>
        <end position="619"/>
    </location>
</feature>
<feature type="domain" description="C3H1-type" evidence="3">
    <location>
        <begin position="1000"/>
        <end position="1029"/>
    </location>
</feature>
<dbReference type="InterPro" id="IPR000571">
    <property type="entry name" value="Znf_CCCH"/>
</dbReference>
<feature type="compositionally biased region" description="Low complexity" evidence="2">
    <location>
        <begin position="370"/>
        <end position="383"/>
    </location>
</feature>
<feature type="compositionally biased region" description="Low complexity" evidence="2">
    <location>
        <begin position="305"/>
        <end position="322"/>
    </location>
</feature>
<feature type="zinc finger region" description="C3H1-type" evidence="1">
    <location>
        <begin position="1000"/>
        <end position="1029"/>
    </location>
</feature>
<accession>E1Z9F8</accession>
<evidence type="ECO:0000256" key="2">
    <source>
        <dbReference type="SAM" id="MobiDB-lite"/>
    </source>
</evidence>
<feature type="compositionally biased region" description="Gly residues" evidence="2">
    <location>
        <begin position="858"/>
        <end position="887"/>
    </location>
</feature>
<feature type="compositionally biased region" description="Basic and acidic residues" evidence="2">
    <location>
        <begin position="545"/>
        <end position="554"/>
    </location>
</feature>
<dbReference type="OrthoDB" id="10681529at2759"/>
<feature type="compositionally biased region" description="Basic and acidic residues" evidence="2">
    <location>
        <begin position="388"/>
        <end position="408"/>
    </location>
</feature>
<feature type="region of interest" description="Disordered" evidence="2">
    <location>
        <begin position="827"/>
        <end position="887"/>
    </location>
</feature>
<evidence type="ECO:0000259" key="3">
    <source>
        <dbReference type="PROSITE" id="PS50103"/>
    </source>
</evidence>
<feature type="compositionally biased region" description="Basic and acidic residues" evidence="2">
    <location>
        <begin position="270"/>
        <end position="282"/>
    </location>
</feature>
<sequence length="1034" mass="109416">MMDIDEGRADRGRRRSPGPGHGGRSATSPGAHGTVACTRGNMRYLFCTVDELVKLVEVQRLLNAHNQDKGEAMSVVKNVLVRFNCRGYHLGSVVRYMVEEGQDQVLVQSGHTGNDAPPFLRIPVFSVSSHNPLVEPEWQQHGQGELAALREYQRLHNRSLPPEQAAEAAWRRQASIDWFQRYREEHDMAPYLPRLLTELQDHSEVQRIARRFQVDQGPRRESPPPQRQLRDSPPPQRQRRESPPPPRRQRRDEVSPRQQQRGQRPVVSPRKQERQRQQDERGAQGAASPRPAGGSGKLPGPRFDAAAVPGSPAVASGAAAGSRQVPPQQHGEHMLAPSFISLSADPIPQVVPADAMVPQDGQQAAVAMPGQQRQQQQQQQGRRSAAAELRDTRETARVAPRESTDRPSSRQRAAAINASARMQSEPEAANRHLAAPGGGAGDQPAATAGAKRKRAPIQWQPQEAQPGDAPLQPPEVLAATAAAAAAAGPKSKHQKVAAGDAKADAKASKQAAAKQPPSEPPQNITITVRNKAPPASRPRKASPLEGREDAERGRRAAHAAASREAPAAARRPVRRPTPAPDGAALPPGFGGPSRTSSGTLREAEYGGDDGGGGGNGGGSFTVRMHLPASGSHATYADRLLLGPGGGGGSAPAAEDASAGPLEGGPSTLADRFGELTAAQQRLLADDGGDGLERAAAAAPGHHVFTFTAGPGAPAPHAPDQQLLPVFPPAVMAAVAEGAHRYEGGAAVASHAALLAYAQQLEQVRKLEALQQQQLHQQLHQQDQPQDQQQDQQQHLLFSPTAAALQLVAGYGGDGMGGQAAGVALLAEGESPPPQGHRVSRAEGRGSGGAGSGRVVQLEGGGGGGGRAAKGSGKGGKKGGGGGGGGGAPTRAFWEPLWCWEDEAVELLLRQQDKGIGVEELQGAHPLPEPWDQSPGAFYAYVARRKQLFAVKSGRAEADLPRFVGKFMGEVVAVAQAGQALLLELRPFPVEGGGRERRKAPTFRGHCKAFFRHKGGCKYGDACYHSHAGERQWGD</sequence>
<gene>
    <name evidence="4" type="ORF">CHLNCDRAFT_57285</name>
</gene>